<feature type="chain" id="PRO_5021983868" evidence="1">
    <location>
        <begin position="21"/>
        <end position="254"/>
    </location>
</feature>
<proteinExistence type="predicted"/>
<dbReference type="EMBL" id="VLLB01000006">
    <property type="protein sequence ID" value="TWI63631.1"/>
    <property type="molecule type" value="Genomic_DNA"/>
</dbReference>
<feature type="signal peptide" evidence="1">
    <location>
        <begin position="1"/>
        <end position="20"/>
    </location>
</feature>
<accession>A0A562R3K5</accession>
<dbReference type="InterPro" id="IPR011044">
    <property type="entry name" value="Quino_amine_DH_bsu"/>
</dbReference>
<dbReference type="Pfam" id="PF05096">
    <property type="entry name" value="Glu_cyclase_2"/>
    <property type="match status" value="1"/>
</dbReference>
<keyword evidence="2" id="KW-0808">Transferase</keyword>
<name>A0A562R3K5_9BURK</name>
<protein>
    <submittedName>
        <fullName evidence="2">Glutamine cyclotransferase</fullName>
    </submittedName>
</protein>
<dbReference type="PANTHER" id="PTHR31270:SF1">
    <property type="entry name" value="GLUTAMINYL-PEPTIDE CYCLOTRANSFERASE"/>
    <property type="match status" value="1"/>
</dbReference>
<dbReference type="AlphaFoldDB" id="A0A562R3K5"/>
<evidence type="ECO:0000313" key="2">
    <source>
        <dbReference type="EMBL" id="TWI63631.1"/>
    </source>
</evidence>
<dbReference type="PANTHER" id="PTHR31270">
    <property type="entry name" value="GLUTAMINYL-PEPTIDE CYCLOTRANSFERASE"/>
    <property type="match status" value="1"/>
</dbReference>
<dbReference type="Gene3D" id="2.130.10.10">
    <property type="entry name" value="YVTN repeat-like/Quinoprotein amine dehydrogenase"/>
    <property type="match status" value="1"/>
</dbReference>
<dbReference type="InterPro" id="IPR007788">
    <property type="entry name" value="QCT"/>
</dbReference>
<comment type="caution">
    <text evidence="2">The sequence shown here is derived from an EMBL/GenBank/DDBJ whole genome shotgun (WGS) entry which is preliminary data.</text>
</comment>
<dbReference type="RefSeq" id="WP_199754637.1">
    <property type="nucleotide sequence ID" value="NZ_VLLB01000006.1"/>
</dbReference>
<dbReference type="Proteomes" id="UP000318431">
    <property type="component" value="Unassembled WGS sequence"/>
</dbReference>
<sequence>MLIKTLLASLALACCTLAQAALPVYGYTVKNTYPHDAQAFTEGLFYQDGVLYESTGLNGQSSIRKVELETGKILLKRDIPSQYFGEGIAPVGKKIISLTWSNQIGFIFDIDTFQPSGTFRYEGEGWALTTDGKRLYMSDGSQYLRVLDPETLQVTRRIRVSAEGTPVTQLNELEFVNGEIFANIWQTDRIARIDPFSGQVRGWIDLKGLDRLAGVQPSADNVANGIAYDAAKKRLFVTGKRWPKLFEIELKKLP</sequence>
<dbReference type="GO" id="GO:0016603">
    <property type="term" value="F:glutaminyl-peptide cyclotransferase activity"/>
    <property type="evidence" value="ECO:0007669"/>
    <property type="project" value="InterPro"/>
</dbReference>
<dbReference type="InterPro" id="IPR015943">
    <property type="entry name" value="WD40/YVTN_repeat-like_dom_sf"/>
</dbReference>
<dbReference type="SUPFAM" id="SSF50969">
    <property type="entry name" value="YVTN repeat-like/Quinoprotein amine dehydrogenase"/>
    <property type="match status" value="1"/>
</dbReference>
<evidence type="ECO:0000313" key="3">
    <source>
        <dbReference type="Proteomes" id="UP000318431"/>
    </source>
</evidence>
<keyword evidence="1" id="KW-0732">Signal</keyword>
<keyword evidence="3" id="KW-1185">Reference proteome</keyword>
<gene>
    <name evidence="2" type="ORF">IP91_03603</name>
</gene>
<reference evidence="2 3" key="1">
    <citation type="journal article" date="2015" name="Stand. Genomic Sci.">
        <title>Genomic Encyclopedia of Bacterial and Archaeal Type Strains, Phase III: the genomes of soil and plant-associated and newly described type strains.</title>
        <authorList>
            <person name="Whitman W.B."/>
            <person name="Woyke T."/>
            <person name="Klenk H.P."/>
            <person name="Zhou Y."/>
            <person name="Lilburn T.G."/>
            <person name="Beck B.J."/>
            <person name="De Vos P."/>
            <person name="Vandamme P."/>
            <person name="Eisen J.A."/>
            <person name="Garrity G."/>
            <person name="Hugenholtz P."/>
            <person name="Kyrpides N.C."/>
        </authorList>
    </citation>
    <scope>NUCLEOTIDE SEQUENCE [LARGE SCALE GENOMIC DNA]</scope>
    <source>
        <strain evidence="2 3">CGMCC 1.10822</strain>
    </source>
</reference>
<evidence type="ECO:0000256" key="1">
    <source>
        <dbReference type="SAM" id="SignalP"/>
    </source>
</evidence>
<organism evidence="2 3">
    <name type="scientific">Pseudoduganella lurida</name>
    <dbReference type="NCBI Taxonomy" id="1036180"/>
    <lineage>
        <taxon>Bacteria</taxon>
        <taxon>Pseudomonadati</taxon>
        <taxon>Pseudomonadota</taxon>
        <taxon>Betaproteobacteria</taxon>
        <taxon>Burkholderiales</taxon>
        <taxon>Oxalobacteraceae</taxon>
        <taxon>Telluria group</taxon>
        <taxon>Pseudoduganella</taxon>
    </lineage>
</organism>